<organism evidence="3">
    <name type="scientific">marine sediment metagenome</name>
    <dbReference type="NCBI Taxonomy" id="412755"/>
    <lineage>
        <taxon>unclassified sequences</taxon>
        <taxon>metagenomes</taxon>
        <taxon>ecological metagenomes</taxon>
    </lineage>
</organism>
<evidence type="ECO:0000259" key="2">
    <source>
        <dbReference type="SMART" id="SM00840"/>
    </source>
</evidence>
<comment type="subcellular location">
    <subcellularLocation>
        <location evidence="1">Cytoplasm</location>
    </subcellularLocation>
</comment>
<dbReference type="PANTHER" id="PTHR10890">
    <property type="entry name" value="CYSTEINYL-TRNA SYNTHETASE"/>
    <property type="match status" value="1"/>
</dbReference>
<dbReference type="Pfam" id="PF23493">
    <property type="entry name" value="CysS_C"/>
    <property type="match status" value="1"/>
</dbReference>
<evidence type="ECO:0000313" key="3">
    <source>
        <dbReference type="EMBL" id="GAG14790.1"/>
    </source>
</evidence>
<feature type="non-terminal residue" evidence="3">
    <location>
        <position position="1"/>
    </location>
</feature>
<gene>
    <name evidence="3" type="ORF">S01H1_55885</name>
</gene>
<dbReference type="InterPro" id="IPR056411">
    <property type="entry name" value="CysS_C"/>
</dbReference>
<reference evidence="3" key="1">
    <citation type="journal article" date="2014" name="Front. Microbiol.">
        <title>High frequency of phylogenetically diverse reductive dehalogenase-homologous genes in deep subseafloor sedimentary metagenomes.</title>
        <authorList>
            <person name="Kawai M."/>
            <person name="Futagami T."/>
            <person name="Toyoda A."/>
            <person name="Takaki Y."/>
            <person name="Nishi S."/>
            <person name="Hori S."/>
            <person name="Arai W."/>
            <person name="Tsubouchi T."/>
            <person name="Morono Y."/>
            <person name="Uchiyama I."/>
            <person name="Ito T."/>
            <person name="Fujiyama A."/>
            <person name="Inagaki F."/>
            <person name="Takami H."/>
        </authorList>
    </citation>
    <scope>NUCLEOTIDE SEQUENCE</scope>
    <source>
        <strain evidence="3">Expedition CK06-06</strain>
    </source>
</reference>
<sequence length="140" mass="15963">TKIGKGSGWDEFNRRISEFKTNFEKAMDDDFNTAKAIGDIHKFVSYLNSELDRKDQPRINLLGSGVEVVEKLLGVLGIDLAKILDSDIITEAEELCKQRDEARKNKDFKKADEIRDKLKEMGYEIKDTPQGTILKPKTKD</sequence>
<dbReference type="GO" id="GO:0004817">
    <property type="term" value="F:cysteine-tRNA ligase activity"/>
    <property type="evidence" value="ECO:0007669"/>
    <property type="project" value="InterPro"/>
</dbReference>
<accession>X0V9C3</accession>
<dbReference type="PANTHER" id="PTHR10890:SF3">
    <property type="entry name" value="CYSTEINE--TRNA LIGASE, CYTOPLASMIC"/>
    <property type="match status" value="1"/>
</dbReference>
<protein>
    <recommendedName>
        <fullName evidence="2">Cysteinyl-tRNA synthetase class Ia DALR domain-containing protein</fullName>
    </recommendedName>
</protein>
<name>X0V9C3_9ZZZZ</name>
<proteinExistence type="predicted"/>
<dbReference type="InterPro" id="IPR015273">
    <property type="entry name" value="Cys-tRNA-synt_Ia_DALR"/>
</dbReference>
<dbReference type="Pfam" id="PF09190">
    <property type="entry name" value="DALR_2"/>
    <property type="match status" value="1"/>
</dbReference>
<feature type="domain" description="Cysteinyl-tRNA synthetase class Ia DALR" evidence="2">
    <location>
        <begin position="22"/>
        <end position="84"/>
    </location>
</feature>
<dbReference type="AlphaFoldDB" id="X0V9C3"/>
<dbReference type="GO" id="GO:0006423">
    <property type="term" value="P:cysteinyl-tRNA aminoacylation"/>
    <property type="evidence" value="ECO:0007669"/>
    <property type="project" value="InterPro"/>
</dbReference>
<dbReference type="InterPro" id="IPR009080">
    <property type="entry name" value="tRNAsynth_Ia_anticodon-bd"/>
</dbReference>
<comment type="caution">
    <text evidence="3">The sequence shown here is derived from an EMBL/GenBank/DDBJ whole genome shotgun (WGS) entry which is preliminary data.</text>
</comment>
<evidence type="ECO:0000256" key="1">
    <source>
        <dbReference type="ARBA" id="ARBA00004496"/>
    </source>
</evidence>
<dbReference type="SMART" id="SM00840">
    <property type="entry name" value="DALR_2"/>
    <property type="match status" value="1"/>
</dbReference>
<dbReference type="SUPFAM" id="SSF47323">
    <property type="entry name" value="Anticodon-binding domain of a subclass of class I aminoacyl-tRNA synthetases"/>
    <property type="match status" value="1"/>
</dbReference>
<dbReference type="EMBL" id="BARS01036345">
    <property type="protein sequence ID" value="GAG14790.1"/>
    <property type="molecule type" value="Genomic_DNA"/>
</dbReference>
<dbReference type="GO" id="GO:0005524">
    <property type="term" value="F:ATP binding"/>
    <property type="evidence" value="ECO:0007669"/>
    <property type="project" value="InterPro"/>
</dbReference>
<dbReference type="GO" id="GO:0005829">
    <property type="term" value="C:cytosol"/>
    <property type="evidence" value="ECO:0007669"/>
    <property type="project" value="TreeGrafter"/>
</dbReference>
<dbReference type="InterPro" id="IPR024909">
    <property type="entry name" value="Cys-tRNA/MSH_ligase"/>
</dbReference>
<dbReference type="Gene3D" id="1.20.120.1910">
    <property type="entry name" value="Cysteine-tRNA ligase, C-terminal anti-codon recognition domain"/>
    <property type="match status" value="1"/>
</dbReference>